<evidence type="ECO:0000259" key="2">
    <source>
        <dbReference type="PROSITE" id="PS50010"/>
    </source>
</evidence>
<feature type="compositionally biased region" description="Low complexity" evidence="1">
    <location>
        <begin position="598"/>
        <end position="616"/>
    </location>
</feature>
<keyword evidence="4" id="KW-1185">Reference proteome</keyword>
<proteinExistence type="predicted"/>
<dbReference type="InterPro" id="IPR032675">
    <property type="entry name" value="LRR_dom_sf"/>
</dbReference>
<feature type="compositionally biased region" description="Polar residues" evidence="1">
    <location>
        <begin position="1226"/>
        <end position="1236"/>
    </location>
</feature>
<feature type="region of interest" description="Disordered" evidence="1">
    <location>
        <begin position="648"/>
        <end position="728"/>
    </location>
</feature>
<dbReference type="InterPro" id="IPR051092">
    <property type="entry name" value="FYVE_RhoGEF_PH"/>
</dbReference>
<dbReference type="InterPro" id="IPR000219">
    <property type="entry name" value="DH_dom"/>
</dbReference>
<dbReference type="InParanoid" id="A0A316VNI3"/>
<feature type="region of interest" description="Disordered" evidence="1">
    <location>
        <begin position="214"/>
        <end position="235"/>
    </location>
</feature>
<feature type="compositionally biased region" description="Polar residues" evidence="1">
    <location>
        <begin position="499"/>
        <end position="530"/>
    </location>
</feature>
<feature type="region of interest" description="Disordered" evidence="1">
    <location>
        <begin position="31"/>
        <end position="50"/>
    </location>
</feature>
<dbReference type="PROSITE" id="PS50010">
    <property type="entry name" value="DH_2"/>
    <property type="match status" value="1"/>
</dbReference>
<feature type="domain" description="DH" evidence="2">
    <location>
        <begin position="863"/>
        <end position="1129"/>
    </location>
</feature>
<dbReference type="PANTHER" id="PTHR12673">
    <property type="entry name" value="FACIOGENITAL DYSPLASIA PROTEIN"/>
    <property type="match status" value="1"/>
</dbReference>
<dbReference type="SUPFAM" id="SSF48065">
    <property type="entry name" value="DBL homology domain (DH-domain)"/>
    <property type="match status" value="1"/>
</dbReference>
<dbReference type="GO" id="GO:0005737">
    <property type="term" value="C:cytoplasm"/>
    <property type="evidence" value="ECO:0007669"/>
    <property type="project" value="TreeGrafter"/>
</dbReference>
<dbReference type="OrthoDB" id="660555at2759"/>
<dbReference type="PANTHER" id="PTHR12673:SF270">
    <property type="entry name" value="FYVE-TYPE DOMAIN-CONTAINING PROTEIN"/>
    <property type="match status" value="1"/>
</dbReference>
<name>A0A316VNI3_9BASI</name>
<dbReference type="GO" id="GO:0005085">
    <property type="term" value="F:guanyl-nucleotide exchange factor activity"/>
    <property type="evidence" value="ECO:0007669"/>
    <property type="project" value="InterPro"/>
</dbReference>
<gene>
    <name evidence="3" type="ORF">FA14DRAFT_10116</name>
</gene>
<dbReference type="Pfam" id="PF00621">
    <property type="entry name" value="RhoGEF"/>
    <property type="match status" value="1"/>
</dbReference>
<accession>A0A316VNI3</accession>
<feature type="compositionally biased region" description="Low complexity" evidence="1">
    <location>
        <begin position="214"/>
        <end position="230"/>
    </location>
</feature>
<evidence type="ECO:0000313" key="3">
    <source>
        <dbReference type="EMBL" id="PWN37115.1"/>
    </source>
</evidence>
<dbReference type="SUPFAM" id="SSF52058">
    <property type="entry name" value="L domain-like"/>
    <property type="match status" value="1"/>
</dbReference>
<feature type="region of interest" description="Disordered" evidence="1">
    <location>
        <begin position="499"/>
        <end position="618"/>
    </location>
</feature>
<dbReference type="EMBL" id="KZ819602">
    <property type="protein sequence ID" value="PWN37115.1"/>
    <property type="molecule type" value="Genomic_DNA"/>
</dbReference>
<dbReference type="RefSeq" id="XP_025357417.1">
    <property type="nucleotide sequence ID" value="XM_025495694.1"/>
</dbReference>
<feature type="region of interest" description="Disordered" evidence="1">
    <location>
        <begin position="1210"/>
        <end position="1247"/>
    </location>
</feature>
<dbReference type="Proteomes" id="UP000245771">
    <property type="component" value="Unassembled WGS sequence"/>
</dbReference>
<feature type="compositionally biased region" description="Low complexity" evidence="1">
    <location>
        <begin position="786"/>
        <end position="814"/>
    </location>
</feature>
<feature type="region of interest" description="Disordered" evidence="1">
    <location>
        <begin position="784"/>
        <end position="828"/>
    </location>
</feature>
<feature type="compositionally biased region" description="Basic and acidic residues" evidence="1">
    <location>
        <begin position="662"/>
        <end position="673"/>
    </location>
</feature>
<dbReference type="SMART" id="SM00325">
    <property type="entry name" value="RhoGEF"/>
    <property type="match status" value="1"/>
</dbReference>
<dbReference type="STRING" id="1280837.A0A316VNI3"/>
<protein>
    <recommendedName>
        <fullName evidence="2">DH domain-containing protein</fullName>
    </recommendedName>
</protein>
<feature type="region of interest" description="Disordered" evidence="1">
    <location>
        <begin position="65"/>
        <end position="85"/>
    </location>
</feature>
<feature type="compositionally biased region" description="Polar residues" evidence="1">
    <location>
        <begin position="554"/>
        <end position="564"/>
    </location>
</feature>
<evidence type="ECO:0000256" key="1">
    <source>
        <dbReference type="SAM" id="MobiDB-lite"/>
    </source>
</evidence>
<sequence>MACIEDGDGLGLGLSQDGAYVAGRHPIIKQPSVSPISSHDSNAPFSHHRSPSWVRSQQSFEYALPSPVPEQPLSPRQRASNAQFAAEASRSYSDLNVGQASVESNYIDQLESYESGISPKVRNHSNTSFTSTLSQIKRVSQRVRKDSFKKTHGYRTDSVATEMTMYRNGSLATEMSMSNDDPLQNNLDSTTFSNTPIRNRAAMDCMFSEGISPRTRISQSSTISTRSSSKSVDEIAKRRSDLAGIQQTDFGTLDSFNGLPYARDTSTDLYSSTDMNSTTIPESQQSTPTERVSFNPSLALLMAEEGRDVRVEANGRPLSEIEPLITSRTTHLILSNCHDASILEYLERVLPIVSHSLVVLDVSYCQLNELPQGLSQCTRLEELNLSGNHFLHSWHTDADALVRFYSTLQVLLIDHCALTILPGVLMHFRQLRSLSARGNHLTHLPAWLHHLRRLERISIGENPFIGPWIDICLPFTTAVVYTSTASDLEHSVRLAADASANQDTIGRSRSQSFSPGSLSQFNLSKNNPMTRNEDVLEELEDEDQSTEDPPFGRTLSSQYGNQISKAKVRPTVSTSDLKSLSDLEVSSAVSTPSTDACPATPSSIASSTSSPRKSSAGEADIGRWLTFRRKKVSRKASTTVLVVPTEPLPVSPAQSTISLATQEKKKISKDKLRPNTAGANTPPERTSSLSTRSSTATLSLVKGVDDDSSSLGSKSDRSTPRTQKQLHRTSFLPFALPIDPDARTAIDADIHQRHNVRILLEYLEDLSLLNPDQRRLNDWLDRPRSESISSQGSSSYMPALSRSGSESASSISNSTRPSSDDESQAKITSCTSLSSIREKQDSGSVNQPEPVLAPVAVKDDAIRRANIIGEIIATEQTYVKTLGELIDIYIIPSTKVDAHNQPQIPISERRIVFGNVEAIQHFHSQALLPSLCSAAQELLDKQGERPDANDAKAVEAFNALTAQVAESIAQTFERHVAFFRMYTAYVNNVESGQARVASWLSTTTPSAPYLRAGYSMSNLRREAAPMSKSFDTFQHNALGAGKLESESLALQSKDRKRIKLFLQRARLDKNHSQISLEAYLHLPVQRVPRYRLLFEDLVKCCPSERLKDGRSIINALGSINSIATMMNESKRQCEMNRRLLRWQERIRGTFPSPLVQPHRRLLHDGSLVLTRIVTRIPSFTARRVTIVGDTTTYELMEDPTLLQIADAEQLSSQTKAEDDQSRGHKQQQGSTGSSQNFPPPPLPPKDHKDALLQVHHLEQRFVSTAVEVILCNDILVILEASHPIGFSSSMSSATAANLTLFTVMRMEGEAKVVDERTLRIGDAEKIYYLTAKNRKEAEEWQRSFAIATRRPSM</sequence>
<dbReference type="Gene3D" id="1.20.900.10">
    <property type="entry name" value="Dbl homology (DH) domain"/>
    <property type="match status" value="1"/>
</dbReference>
<evidence type="ECO:0000313" key="4">
    <source>
        <dbReference type="Proteomes" id="UP000245771"/>
    </source>
</evidence>
<feature type="compositionally biased region" description="Acidic residues" evidence="1">
    <location>
        <begin position="535"/>
        <end position="546"/>
    </location>
</feature>
<reference evidence="3 4" key="1">
    <citation type="journal article" date="2018" name="Mol. Biol. Evol.">
        <title>Broad Genomic Sampling Reveals a Smut Pathogenic Ancestry of the Fungal Clade Ustilaginomycotina.</title>
        <authorList>
            <person name="Kijpornyongpan T."/>
            <person name="Mondo S.J."/>
            <person name="Barry K."/>
            <person name="Sandor L."/>
            <person name="Lee J."/>
            <person name="Lipzen A."/>
            <person name="Pangilinan J."/>
            <person name="LaButti K."/>
            <person name="Hainaut M."/>
            <person name="Henrissat B."/>
            <person name="Grigoriev I.V."/>
            <person name="Spatafora J.W."/>
            <person name="Aime M.C."/>
        </authorList>
    </citation>
    <scope>NUCLEOTIDE SEQUENCE [LARGE SCALE GENOMIC DNA]</scope>
    <source>
        <strain evidence="3 4">MCA 3882</strain>
    </source>
</reference>
<dbReference type="GeneID" id="37017475"/>
<feature type="compositionally biased region" description="Polar residues" evidence="1">
    <location>
        <begin position="31"/>
        <end position="44"/>
    </location>
</feature>
<feature type="compositionally biased region" description="Low complexity" evidence="1">
    <location>
        <begin position="685"/>
        <end position="702"/>
    </location>
</feature>
<organism evidence="3 4">
    <name type="scientific">Meira miltonrushii</name>
    <dbReference type="NCBI Taxonomy" id="1280837"/>
    <lineage>
        <taxon>Eukaryota</taxon>
        <taxon>Fungi</taxon>
        <taxon>Dikarya</taxon>
        <taxon>Basidiomycota</taxon>
        <taxon>Ustilaginomycotina</taxon>
        <taxon>Exobasidiomycetes</taxon>
        <taxon>Exobasidiales</taxon>
        <taxon>Brachybasidiaceae</taxon>
        <taxon>Meira</taxon>
    </lineage>
</organism>
<dbReference type="Gene3D" id="3.80.10.10">
    <property type="entry name" value="Ribonuclease Inhibitor"/>
    <property type="match status" value="1"/>
</dbReference>
<dbReference type="InterPro" id="IPR035899">
    <property type="entry name" value="DBL_dom_sf"/>
</dbReference>